<evidence type="ECO:0000256" key="3">
    <source>
        <dbReference type="SAM" id="MobiDB-lite"/>
    </source>
</evidence>
<keyword evidence="1" id="KW-0106">Calcium</keyword>
<feature type="domain" description="Protein kinase" evidence="4">
    <location>
        <begin position="9"/>
        <end position="240"/>
    </location>
</feature>
<dbReference type="InterPro" id="IPR002048">
    <property type="entry name" value="EF_hand_dom"/>
</dbReference>
<organism evidence="6 7">
    <name type="scientific">Symbiodinium pilosum</name>
    <name type="common">Dinoflagellate</name>
    <dbReference type="NCBI Taxonomy" id="2952"/>
    <lineage>
        <taxon>Eukaryota</taxon>
        <taxon>Sar</taxon>
        <taxon>Alveolata</taxon>
        <taxon>Dinophyceae</taxon>
        <taxon>Suessiales</taxon>
        <taxon>Symbiodiniaceae</taxon>
        <taxon>Symbiodinium</taxon>
    </lineage>
</organism>
<dbReference type="PROSITE" id="PS50222">
    <property type="entry name" value="EF_HAND_2"/>
    <property type="match status" value="1"/>
</dbReference>
<comment type="caution">
    <text evidence="6">The sequence shown here is derived from an EMBL/GenBank/DDBJ whole genome shotgun (WGS) entry which is preliminary data.</text>
</comment>
<name>A0A812N0J6_SYMPI</name>
<feature type="region of interest" description="Disordered" evidence="3">
    <location>
        <begin position="248"/>
        <end position="303"/>
    </location>
</feature>
<dbReference type="InterPro" id="IPR018247">
    <property type="entry name" value="EF_Hand_1_Ca_BS"/>
</dbReference>
<evidence type="ECO:0000259" key="4">
    <source>
        <dbReference type="PROSITE" id="PS50011"/>
    </source>
</evidence>
<dbReference type="InterPro" id="IPR008266">
    <property type="entry name" value="Tyr_kinase_AS"/>
</dbReference>
<dbReference type="SUPFAM" id="SSF56112">
    <property type="entry name" value="Protein kinase-like (PK-like)"/>
    <property type="match status" value="1"/>
</dbReference>
<dbReference type="InterPro" id="IPR011992">
    <property type="entry name" value="EF-hand-dom_pair"/>
</dbReference>
<dbReference type="CDD" id="cd00180">
    <property type="entry name" value="PKc"/>
    <property type="match status" value="1"/>
</dbReference>
<evidence type="ECO:0000313" key="6">
    <source>
        <dbReference type="EMBL" id="CAE7289613.1"/>
    </source>
</evidence>
<dbReference type="PANTHER" id="PTHR24347">
    <property type="entry name" value="SERINE/THREONINE-PROTEIN KINASE"/>
    <property type="match status" value="1"/>
</dbReference>
<feature type="compositionally biased region" description="Basic and acidic residues" evidence="3">
    <location>
        <begin position="248"/>
        <end position="294"/>
    </location>
</feature>
<dbReference type="GO" id="GO:0005524">
    <property type="term" value="F:ATP binding"/>
    <property type="evidence" value="ECO:0007669"/>
    <property type="project" value="InterPro"/>
</dbReference>
<dbReference type="AlphaFoldDB" id="A0A812N0J6"/>
<dbReference type="PROSITE" id="PS00018">
    <property type="entry name" value="EF_HAND_1"/>
    <property type="match status" value="1"/>
</dbReference>
<dbReference type="GO" id="GO:0005509">
    <property type="term" value="F:calcium ion binding"/>
    <property type="evidence" value="ECO:0007669"/>
    <property type="project" value="InterPro"/>
</dbReference>
<proteinExistence type="inferred from homology"/>
<feature type="non-terminal residue" evidence="6">
    <location>
        <position position="480"/>
    </location>
</feature>
<dbReference type="EMBL" id="CAJNIZ010009869">
    <property type="protein sequence ID" value="CAE7289613.1"/>
    <property type="molecule type" value="Genomic_DNA"/>
</dbReference>
<dbReference type="InterPro" id="IPR000719">
    <property type="entry name" value="Prot_kinase_dom"/>
</dbReference>
<dbReference type="Gene3D" id="1.10.238.10">
    <property type="entry name" value="EF-hand"/>
    <property type="match status" value="1"/>
</dbReference>
<reference evidence="6" key="1">
    <citation type="submission" date="2021-02" db="EMBL/GenBank/DDBJ databases">
        <authorList>
            <person name="Dougan E. K."/>
            <person name="Rhodes N."/>
            <person name="Thang M."/>
            <person name="Chan C."/>
        </authorList>
    </citation>
    <scope>NUCLEOTIDE SEQUENCE</scope>
</reference>
<dbReference type="Proteomes" id="UP000649617">
    <property type="component" value="Unassembled WGS sequence"/>
</dbReference>
<dbReference type="PROSITE" id="PS00109">
    <property type="entry name" value="PROTEIN_KINASE_TYR"/>
    <property type="match status" value="1"/>
</dbReference>
<evidence type="ECO:0000259" key="5">
    <source>
        <dbReference type="PROSITE" id="PS50222"/>
    </source>
</evidence>
<accession>A0A812N0J6</accession>
<feature type="domain" description="EF-hand" evidence="5">
    <location>
        <begin position="427"/>
        <end position="462"/>
    </location>
</feature>
<evidence type="ECO:0000256" key="1">
    <source>
        <dbReference type="ARBA" id="ARBA00022837"/>
    </source>
</evidence>
<gene>
    <name evidence="6" type="primary">CPK8</name>
    <name evidence="6" type="ORF">SPIL2461_LOCUS6510</name>
</gene>
<dbReference type="GO" id="GO:0004672">
    <property type="term" value="F:protein kinase activity"/>
    <property type="evidence" value="ECO:0007669"/>
    <property type="project" value="InterPro"/>
</dbReference>
<evidence type="ECO:0000313" key="7">
    <source>
        <dbReference type="Proteomes" id="UP000649617"/>
    </source>
</evidence>
<comment type="similarity">
    <text evidence="2">Belongs to the protein kinase superfamily. Ser/Thr protein kinase family. CDPK subfamily.</text>
</comment>
<dbReference type="Pfam" id="PF00069">
    <property type="entry name" value="Pkinase"/>
    <property type="match status" value="1"/>
</dbReference>
<dbReference type="Gene3D" id="1.10.510.10">
    <property type="entry name" value="Transferase(Phosphotransferase) domain 1"/>
    <property type="match status" value="1"/>
</dbReference>
<feature type="non-terminal residue" evidence="6">
    <location>
        <position position="1"/>
    </location>
</feature>
<dbReference type="OrthoDB" id="4062651at2759"/>
<dbReference type="PROSITE" id="PS50011">
    <property type="entry name" value="PROTEIN_KINASE_DOM"/>
    <property type="match status" value="1"/>
</dbReference>
<dbReference type="SUPFAM" id="SSF47473">
    <property type="entry name" value="EF-hand"/>
    <property type="match status" value="1"/>
</dbReference>
<dbReference type="InterPro" id="IPR011009">
    <property type="entry name" value="Kinase-like_dom_sf"/>
</dbReference>
<evidence type="ECO:0000256" key="2">
    <source>
        <dbReference type="ARBA" id="ARBA00024334"/>
    </source>
</evidence>
<keyword evidence="7" id="KW-1185">Reference proteome</keyword>
<sequence>SGLPVQDVYELKTSLGRGGVGRVVQGVCLRSQLTRAVKITSRKSDPSGFELSLMSKLDHPNVVRLFETFIDEARDEIHLAMELCRGGALPSYAREFWPPLEEAAAAVIMWQLLGAVSYLHKQSLSHGDICPANVLMLHFDQPPEQNVTKLIDFGAHAGRRTHDLPSTGLVMRALLGWCCGMKGSSLRETPVAKKGQTTVYSEGGLGVPISKQAAELMSRFASSESDTSYTTEKALCHNWFIRARRGEVPVRKETSKRGAKKSEDPKTPRSSRSAKERAKSTDKGGKDKESDPKQVKSAKAKLGEVEAAPVPEAGWFGSRAQLPRNFVAKLRAFCAANSVSKAILLVGADFLGEDALAPVRAAFQRLDGWCPDGLLTEDDLRRRLPKLGCKEVPKDLDRLLIEADVDGVGVLDYTTFLGVAVGAQELLSSQLGQRVFNVLDRDRDGVVSVSDLSAFLGRADKEMIETELSNLGIKAPLTFE</sequence>
<protein>
    <submittedName>
        <fullName evidence="6">CPK8 protein</fullName>
    </submittedName>
</protein>